<keyword evidence="5" id="KW-0472">Membrane</keyword>
<feature type="domain" description="Methyl-accepting transducer" evidence="6">
    <location>
        <begin position="447"/>
        <end position="676"/>
    </location>
</feature>
<dbReference type="PROSITE" id="PS50885">
    <property type="entry name" value="HAMP"/>
    <property type="match status" value="1"/>
</dbReference>
<reference evidence="8 9" key="1">
    <citation type="submission" date="2020-05" db="EMBL/GenBank/DDBJ databases">
        <title>Complete genome sequencing of Campylobacter and Arcobacter type strains.</title>
        <authorList>
            <person name="Miller W.G."/>
            <person name="Yee E."/>
        </authorList>
    </citation>
    <scope>NUCLEOTIDE SEQUENCE [LARGE SCALE GENOMIC DNA]</scope>
    <source>
        <strain evidence="8 9">LMG 26156</strain>
    </source>
</reference>
<evidence type="ECO:0000313" key="8">
    <source>
        <dbReference type="EMBL" id="QKF67244.1"/>
    </source>
</evidence>
<sequence>MLNNISIKIKLIGLSVIVSLSFLLILIIELVSINKIDNISIISNNIKNMEIQLLELRKNEKDFLARKDLKYLDNFKKNVQNIEKMKNTLDNEFIKSEIDQTELNNYKKVIDEYSNIFSEVVKLQEKIGLNPENGLYGALRDSVHLVQEFAKKSNDNYLLATVYDLRKQEKDFMLRFDEQYVEKFNKIVTKLENDEKYKDLNKIIVDYRTNFLNLVLAEKEKGLNEDSGLMKSMRDVVHKSNKSLENLTTVINDKTEKLHQKIEIFSYILIITIGIFIIIALLYISRIINKSLYSFQKELSQFFAFLNNETTNITLLDDKNNDEFGNMSKIINANIIKTQENIKKDKALIDDATKVANDIKDGHLSSRINKDSNSNELNELKNVINQMLENLNVNISNILNVLKNFALHDYTKRVNTKSVQGDILSLCENINIVGNTITKMLIDSKGIGLHLQDNALILVDNVKNLTQNANTTAASLEETAAAVEEITATITKNSQNINEMTQYAQNVIVAAKTGEDLATKTTIAMDEINAQVISINESITLIDQIAFQTNILSLNAAVEAATAGEVGKGFAVVAAEVRNLASRSAEVAREIKTLVGNATSKANDGKEIATNMINGYTSLNKNIQSTVTLINSVSSASKEQRIGIEQINDSITQLDQQTQQIAMISATTQEIAEQTNNIAIQIVENSDEKEFEGKHSIKAIHS</sequence>
<accession>A0AAE7B8G2</accession>
<feature type="transmembrane region" description="Helical" evidence="5">
    <location>
        <begin position="264"/>
        <end position="284"/>
    </location>
</feature>
<keyword evidence="3" id="KW-0807">Transducer</keyword>
<dbReference type="GO" id="GO:0007165">
    <property type="term" value="P:signal transduction"/>
    <property type="evidence" value="ECO:0007669"/>
    <property type="project" value="UniProtKB-KW"/>
</dbReference>
<keyword evidence="1" id="KW-0145">Chemotaxis</keyword>
<evidence type="ECO:0000256" key="3">
    <source>
        <dbReference type="PROSITE-ProRule" id="PRU00284"/>
    </source>
</evidence>
<evidence type="ECO:0000256" key="1">
    <source>
        <dbReference type="ARBA" id="ARBA00022500"/>
    </source>
</evidence>
<evidence type="ECO:0000256" key="2">
    <source>
        <dbReference type="ARBA" id="ARBA00029447"/>
    </source>
</evidence>
<name>A0AAE7B8G2_9BACT</name>
<evidence type="ECO:0000313" key="9">
    <source>
        <dbReference type="Proteomes" id="UP000503482"/>
    </source>
</evidence>
<keyword evidence="9" id="KW-1185">Reference proteome</keyword>
<dbReference type="Gene3D" id="1.20.120.1530">
    <property type="match status" value="1"/>
</dbReference>
<organism evidence="8 9">
    <name type="scientific">Arcobacter venerupis</name>
    <dbReference type="NCBI Taxonomy" id="1054033"/>
    <lineage>
        <taxon>Bacteria</taxon>
        <taxon>Pseudomonadati</taxon>
        <taxon>Campylobacterota</taxon>
        <taxon>Epsilonproteobacteria</taxon>
        <taxon>Campylobacterales</taxon>
        <taxon>Arcobacteraceae</taxon>
        <taxon>Arcobacter</taxon>
    </lineage>
</organism>
<dbReference type="CDD" id="cd06225">
    <property type="entry name" value="HAMP"/>
    <property type="match status" value="1"/>
</dbReference>
<dbReference type="AlphaFoldDB" id="A0AAE7B8G2"/>
<keyword evidence="4" id="KW-0175">Coiled coil</keyword>
<keyword evidence="5" id="KW-1133">Transmembrane helix</keyword>
<dbReference type="InterPro" id="IPR032255">
    <property type="entry name" value="HBM"/>
</dbReference>
<comment type="similarity">
    <text evidence="2">Belongs to the methyl-accepting chemotaxis (MCP) protein family.</text>
</comment>
<dbReference type="InterPro" id="IPR051310">
    <property type="entry name" value="MCP_chemotaxis"/>
</dbReference>
<dbReference type="InterPro" id="IPR004089">
    <property type="entry name" value="MCPsignal_dom"/>
</dbReference>
<evidence type="ECO:0000256" key="5">
    <source>
        <dbReference type="SAM" id="Phobius"/>
    </source>
</evidence>
<gene>
    <name evidence="8" type="ORF">AVENP_1698</name>
</gene>
<dbReference type="Pfam" id="PF00015">
    <property type="entry name" value="MCPsignal"/>
    <property type="match status" value="1"/>
</dbReference>
<dbReference type="KEGG" id="avp:AVENP_1698"/>
<protein>
    <submittedName>
        <fullName evidence="8">MCP-domain signal transduction protein</fullName>
    </submittedName>
</protein>
<dbReference type="Proteomes" id="UP000503482">
    <property type="component" value="Chromosome"/>
</dbReference>
<dbReference type="EMBL" id="CP053840">
    <property type="protein sequence ID" value="QKF67244.1"/>
    <property type="molecule type" value="Genomic_DNA"/>
</dbReference>
<dbReference type="GO" id="GO:0004888">
    <property type="term" value="F:transmembrane signaling receptor activity"/>
    <property type="evidence" value="ECO:0007669"/>
    <property type="project" value="TreeGrafter"/>
</dbReference>
<dbReference type="SUPFAM" id="SSF58104">
    <property type="entry name" value="Methyl-accepting chemotaxis protein (MCP) signaling domain"/>
    <property type="match status" value="1"/>
</dbReference>
<dbReference type="PANTHER" id="PTHR43531:SF11">
    <property type="entry name" value="METHYL-ACCEPTING CHEMOTAXIS PROTEIN 3"/>
    <property type="match status" value="1"/>
</dbReference>
<dbReference type="InterPro" id="IPR003660">
    <property type="entry name" value="HAMP_dom"/>
</dbReference>
<proteinExistence type="inferred from homology"/>
<keyword evidence="5" id="KW-0812">Transmembrane</keyword>
<dbReference type="PROSITE" id="PS50111">
    <property type="entry name" value="CHEMOTAXIS_TRANSDUC_2"/>
    <property type="match status" value="1"/>
</dbReference>
<feature type="coiled-coil region" evidence="4">
    <location>
        <begin position="39"/>
        <end position="92"/>
    </location>
</feature>
<evidence type="ECO:0000256" key="4">
    <source>
        <dbReference type="SAM" id="Coils"/>
    </source>
</evidence>
<dbReference type="Gene3D" id="1.10.287.950">
    <property type="entry name" value="Methyl-accepting chemotaxis protein"/>
    <property type="match status" value="1"/>
</dbReference>
<dbReference type="GO" id="GO:0005886">
    <property type="term" value="C:plasma membrane"/>
    <property type="evidence" value="ECO:0007669"/>
    <property type="project" value="TreeGrafter"/>
</dbReference>
<evidence type="ECO:0000259" key="6">
    <source>
        <dbReference type="PROSITE" id="PS50111"/>
    </source>
</evidence>
<dbReference type="SMART" id="SM00283">
    <property type="entry name" value="MA"/>
    <property type="match status" value="1"/>
</dbReference>
<dbReference type="SMART" id="SM01358">
    <property type="entry name" value="HBM"/>
    <property type="match status" value="1"/>
</dbReference>
<dbReference type="PANTHER" id="PTHR43531">
    <property type="entry name" value="PROTEIN ICFG"/>
    <property type="match status" value="1"/>
</dbReference>
<dbReference type="RefSeq" id="WP_128358180.1">
    <property type="nucleotide sequence ID" value="NZ_CP053840.1"/>
</dbReference>
<feature type="domain" description="HAMP" evidence="7">
    <location>
        <begin position="349"/>
        <end position="396"/>
    </location>
</feature>
<dbReference type="Pfam" id="PF00672">
    <property type="entry name" value="HAMP"/>
    <property type="match status" value="1"/>
</dbReference>
<evidence type="ECO:0000259" key="7">
    <source>
        <dbReference type="PROSITE" id="PS50885"/>
    </source>
</evidence>
<dbReference type="GO" id="GO:0006935">
    <property type="term" value="P:chemotaxis"/>
    <property type="evidence" value="ECO:0007669"/>
    <property type="project" value="UniProtKB-KW"/>
</dbReference>
<feature type="transmembrane region" description="Helical" evidence="5">
    <location>
        <begin position="12"/>
        <end position="33"/>
    </location>
</feature>